<keyword evidence="4 8" id="KW-0547">Nucleotide-binding</keyword>
<comment type="similarity">
    <text evidence="7 8">Belongs to the pseudomonas-type ThrB family.</text>
</comment>
<evidence type="ECO:0000256" key="3">
    <source>
        <dbReference type="ARBA" id="ARBA00022697"/>
    </source>
</evidence>
<dbReference type="Gene3D" id="3.90.1200.10">
    <property type="match status" value="1"/>
</dbReference>
<evidence type="ECO:0000256" key="4">
    <source>
        <dbReference type="ARBA" id="ARBA00022741"/>
    </source>
</evidence>
<dbReference type="PANTHER" id="PTHR21064">
    <property type="entry name" value="AMINOGLYCOSIDE PHOSPHOTRANSFERASE DOMAIN-CONTAINING PROTEIN-RELATED"/>
    <property type="match status" value="1"/>
</dbReference>
<protein>
    <recommendedName>
        <fullName evidence="8 9">Homoserine kinase</fullName>
        <shortName evidence="8">HK</shortName>
        <shortName evidence="8">HSK</shortName>
        <ecNumber evidence="8 9">2.7.1.39</ecNumber>
    </recommendedName>
</protein>
<dbReference type="GO" id="GO:0009088">
    <property type="term" value="P:threonine biosynthetic process"/>
    <property type="evidence" value="ECO:0007669"/>
    <property type="project" value="UniProtKB-UniRule"/>
</dbReference>
<dbReference type="Proteomes" id="UP000552757">
    <property type="component" value="Unassembled WGS sequence"/>
</dbReference>
<keyword evidence="3 8" id="KW-0791">Threonine biosynthesis</keyword>
<accession>A0A7W6DEJ1</accession>
<dbReference type="NCBIfam" id="NF003558">
    <property type="entry name" value="PRK05231.1"/>
    <property type="match status" value="1"/>
</dbReference>
<evidence type="ECO:0000256" key="7">
    <source>
        <dbReference type="ARBA" id="ARBA00038240"/>
    </source>
</evidence>
<comment type="catalytic activity">
    <reaction evidence="8">
        <text>L-homoserine + ATP = O-phospho-L-homoserine + ADP + H(+)</text>
        <dbReference type="Rhea" id="RHEA:13985"/>
        <dbReference type="ChEBI" id="CHEBI:15378"/>
        <dbReference type="ChEBI" id="CHEBI:30616"/>
        <dbReference type="ChEBI" id="CHEBI:57476"/>
        <dbReference type="ChEBI" id="CHEBI:57590"/>
        <dbReference type="ChEBI" id="CHEBI:456216"/>
        <dbReference type="EC" id="2.7.1.39"/>
    </reaction>
</comment>
<dbReference type="NCBIfam" id="TIGR00938">
    <property type="entry name" value="thrB_alt"/>
    <property type="match status" value="1"/>
</dbReference>
<keyword evidence="2 8" id="KW-0808">Transferase</keyword>
<dbReference type="EC" id="2.7.1.39" evidence="8 9"/>
<proteinExistence type="inferred from homology"/>
<dbReference type="InterPro" id="IPR011009">
    <property type="entry name" value="Kinase-like_dom_sf"/>
</dbReference>
<evidence type="ECO:0000313" key="11">
    <source>
        <dbReference type="EMBL" id="MBB3981683.1"/>
    </source>
</evidence>
<dbReference type="CDD" id="cd05153">
    <property type="entry name" value="HomoserineK_II"/>
    <property type="match status" value="1"/>
</dbReference>
<dbReference type="Gene3D" id="3.30.200.20">
    <property type="entry name" value="Phosphorylase Kinase, domain 1"/>
    <property type="match status" value="1"/>
</dbReference>
<organism evidence="11 12">
    <name type="scientific">Sphingobium fontiphilum</name>
    <dbReference type="NCBI Taxonomy" id="944425"/>
    <lineage>
        <taxon>Bacteria</taxon>
        <taxon>Pseudomonadati</taxon>
        <taxon>Pseudomonadota</taxon>
        <taxon>Alphaproteobacteria</taxon>
        <taxon>Sphingomonadales</taxon>
        <taxon>Sphingomonadaceae</taxon>
        <taxon>Sphingobium</taxon>
    </lineage>
</organism>
<evidence type="ECO:0000256" key="5">
    <source>
        <dbReference type="ARBA" id="ARBA00022777"/>
    </source>
</evidence>
<dbReference type="EMBL" id="JACIEB010000002">
    <property type="protein sequence ID" value="MBB3981683.1"/>
    <property type="molecule type" value="Genomic_DNA"/>
</dbReference>
<dbReference type="Pfam" id="PF01636">
    <property type="entry name" value="APH"/>
    <property type="match status" value="1"/>
</dbReference>
<feature type="domain" description="Aminoglycoside phosphotransferase" evidence="10">
    <location>
        <begin position="27"/>
        <end position="265"/>
    </location>
</feature>
<evidence type="ECO:0000256" key="9">
    <source>
        <dbReference type="NCBIfam" id="TIGR00938"/>
    </source>
</evidence>
<reference evidence="11 12" key="1">
    <citation type="submission" date="2020-08" db="EMBL/GenBank/DDBJ databases">
        <title>Genomic Encyclopedia of Type Strains, Phase IV (KMG-IV): sequencing the most valuable type-strain genomes for metagenomic binning, comparative biology and taxonomic classification.</title>
        <authorList>
            <person name="Goeker M."/>
        </authorList>
    </citation>
    <scope>NUCLEOTIDE SEQUENCE [LARGE SCALE GENOMIC DNA]</scope>
    <source>
        <strain evidence="11 12">DSM 29348</strain>
    </source>
</reference>
<comment type="caution">
    <text evidence="11">The sequence shown here is derived from an EMBL/GenBank/DDBJ whole genome shotgun (WGS) entry which is preliminary data.</text>
</comment>
<name>A0A7W6DEJ1_9SPHN</name>
<evidence type="ECO:0000256" key="1">
    <source>
        <dbReference type="ARBA" id="ARBA00022605"/>
    </source>
</evidence>
<comment type="pathway">
    <text evidence="8">Amino-acid biosynthesis; L-threonine biosynthesis; L-threonine from L-aspartate: step 4/5.</text>
</comment>
<dbReference type="SUPFAM" id="SSF56112">
    <property type="entry name" value="Protein kinase-like (PK-like)"/>
    <property type="match status" value="1"/>
</dbReference>
<dbReference type="GO" id="GO:0004413">
    <property type="term" value="F:homoserine kinase activity"/>
    <property type="evidence" value="ECO:0007669"/>
    <property type="project" value="UniProtKB-UniRule"/>
</dbReference>
<keyword evidence="1 8" id="KW-0028">Amino-acid biosynthesis</keyword>
<gene>
    <name evidence="8" type="primary">thrB</name>
    <name evidence="11" type="ORF">GGR44_001330</name>
</gene>
<dbReference type="InterPro" id="IPR050249">
    <property type="entry name" value="Pseudomonas-type_ThrB"/>
</dbReference>
<dbReference type="GO" id="GO:0005524">
    <property type="term" value="F:ATP binding"/>
    <property type="evidence" value="ECO:0007669"/>
    <property type="project" value="UniProtKB-KW"/>
</dbReference>
<dbReference type="HAMAP" id="MF_00301">
    <property type="entry name" value="Homoser_kinase_2"/>
    <property type="match status" value="1"/>
</dbReference>
<dbReference type="PANTHER" id="PTHR21064:SF6">
    <property type="entry name" value="AMINOGLYCOSIDE PHOSPHOTRANSFERASE DOMAIN-CONTAINING PROTEIN"/>
    <property type="match status" value="1"/>
</dbReference>
<evidence type="ECO:0000313" key="12">
    <source>
        <dbReference type="Proteomes" id="UP000552757"/>
    </source>
</evidence>
<sequence>MAVYTHVPAEEIDAFLTRYDAGRLVSAKGIAEGVENSNYLLETTGADGAGQSGSHRYILTLYEKRVDEADLPFFMDLLDHLGARGCLVPRFIADREGNRLQQLGGRPACLIEFLTGISVTEPTPDQARAAGAALGELHKAAEGFAGKRRNALDLAGWHDLAAKCGDDFDVIAPGLKARVAQELSYLDVHWPGDLARSVIHADLFPDNVLMLGDAVTGLIDFYFSCTDIRAYDLAVTHSAWCFSNDGATFFADRAAAMGAGYAATHGLTDAERAAFPILCRGAALRFLLTRAYDWINTPADALVTRKDPLAFQRRLDFYASADPAVLLGA</sequence>
<evidence type="ECO:0000259" key="10">
    <source>
        <dbReference type="Pfam" id="PF01636"/>
    </source>
</evidence>
<keyword evidence="12" id="KW-1185">Reference proteome</keyword>
<dbReference type="InterPro" id="IPR005280">
    <property type="entry name" value="Homoserine_kinase_II"/>
</dbReference>
<dbReference type="InterPro" id="IPR002575">
    <property type="entry name" value="Aminoglycoside_PTrfase"/>
</dbReference>
<evidence type="ECO:0000256" key="6">
    <source>
        <dbReference type="ARBA" id="ARBA00022840"/>
    </source>
</evidence>
<keyword evidence="6 8" id="KW-0067">ATP-binding</keyword>
<evidence type="ECO:0000256" key="2">
    <source>
        <dbReference type="ARBA" id="ARBA00022679"/>
    </source>
</evidence>
<dbReference type="RefSeq" id="WP_183954702.1">
    <property type="nucleotide sequence ID" value="NZ_JACIEB010000002.1"/>
</dbReference>
<evidence type="ECO:0000256" key="8">
    <source>
        <dbReference type="HAMAP-Rule" id="MF_00301"/>
    </source>
</evidence>
<dbReference type="AlphaFoldDB" id="A0A7W6DEJ1"/>
<dbReference type="UniPathway" id="UPA00050">
    <property type="reaction ID" value="UER00064"/>
</dbReference>
<keyword evidence="5 8" id="KW-0418">Kinase</keyword>